<dbReference type="Pfam" id="PF04717">
    <property type="entry name" value="Phage_base_V"/>
    <property type="match status" value="1"/>
</dbReference>
<protein>
    <submittedName>
        <fullName evidence="2">VgrG protein</fullName>
    </submittedName>
</protein>
<dbReference type="RefSeq" id="WP_035344101.1">
    <property type="nucleotide sequence ID" value="NZ_LT615367.1"/>
</dbReference>
<evidence type="ECO:0000313" key="3">
    <source>
        <dbReference type="Proteomes" id="UP000294820"/>
    </source>
</evidence>
<gene>
    <name evidence="2" type="ORF">DAQ1742_03751</name>
</gene>
<dbReference type="SUPFAM" id="SSF69279">
    <property type="entry name" value="Phage tail proteins"/>
    <property type="match status" value="1"/>
</dbReference>
<dbReference type="Proteomes" id="UP000294820">
    <property type="component" value="Chromosome 1"/>
</dbReference>
<dbReference type="InterPro" id="IPR037026">
    <property type="entry name" value="Vgr_OB-fold_dom_sf"/>
</dbReference>
<dbReference type="EMBL" id="LT615367">
    <property type="protein sequence ID" value="SLM64545.1"/>
    <property type="molecule type" value="Genomic_DNA"/>
</dbReference>
<evidence type="ECO:0000313" key="2">
    <source>
        <dbReference type="EMBL" id="SLM64545.1"/>
    </source>
</evidence>
<organism evidence="2 3">
    <name type="scientific">Dickeya aquatica</name>
    <dbReference type="NCBI Taxonomy" id="1401087"/>
    <lineage>
        <taxon>Bacteria</taxon>
        <taxon>Pseudomonadati</taxon>
        <taxon>Pseudomonadota</taxon>
        <taxon>Gammaproteobacteria</taxon>
        <taxon>Enterobacterales</taxon>
        <taxon>Pectobacteriaceae</taxon>
        <taxon>Dickeya</taxon>
    </lineage>
</organism>
<dbReference type="AlphaFoldDB" id="A0A375AES2"/>
<dbReference type="KEGG" id="daq:DAQ1742_03751"/>
<dbReference type="InterPro" id="IPR006531">
    <property type="entry name" value="Gp5/Vgr_OB"/>
</dbReference>
<sequence length="596" mass="63704">MADSPAKNSDGVVTCTLHSNGRSLGSDIPIITLEVEKHVNRIARARVVLADGDMPQNRLPLSDDSLFLPGNALSLYAGYASQEQCIFSGVIVRHGIRIDEGNQPQLVIDCRDNAIGMTLARRNDNYLQQSDSDIWQQLISRCAGVSAAIEHTAAQHSELVQFYCTDWDFLLARAEANAMVVCNDDNQITIAPPCLSGSPQLTLTYGEDIIALHADIDARYQFRAVTSVGWDPASQQPLSQQAGALSVSQQGNLSADKLAGALGLEGVRLQSATPLSASALQHWARGQQVKSALSRLCGTLTCQGTARARLNTLVALNGVGARFNGNLYVSGIRHQITHGQWLTHLSFGMPARWSAEHRDLATPPASGLLPAVEGLQIGIVKQLDGDPAKQHRIQVSVPVMQAEHDGIWARLASYYASSGIGAQFVPEIGDEVVLGYFNNNPSDPVVLGSLYSSKNPPPLALEGENRLKTLLTRSQLSLQFDDKEKSVTLLTPGGNQWRLSDKDKTVALQDQHGNRITLNGSGITLESPKDITLNAKGQITLNAARTVDISAKGDLSAQGMNVSLSAKTAFSAKGSATAELTASGQTVVKGGIVMIN</sequence>
<name>A0A375AES2_9GAMM</name>
<dbReference type="Gene3D" id="2.40.50.230">
    <property type="entry name" value="Gp5 N-terminal domain"/>
    <property type="match status" value="1"/>
</dbReference>
<dbReference type="SUPFAM" id="SSF69349">
    <property type="entry name" value="Phage fibre proteins"/>
    <property type="match status" value="1"/>
</dbReference>
<feature type="domain" description="Gp5/Type VI secretion system Vgr protein OB-fold" evidence="1">
    <location>
        <begin position="377"/>
        <end position="451"/>
    </location>
</feature>
<keyword evidence="3" id="KW-1185">Reference proteome</keyword>
<evidence type="ECO:0000259" key="1">
    <source>
        <dbReference type="Pfam" id="PF04717"/>
    </source>
</evidence>
<proteinExistence type="predicted"/>
<accession>A0A375AES2</accession>
<dbReference type="NCBIfam" id="TIGR01646">
    <property type="entry name" value="vgr_GE"/>
    <property type="match status" value="1"/>
</dbReference>
<dbReference type="SUPFAM" id="SSF69255">
    <property type="entry name" value="gp5 N-terminal domain-like"/>
    <property type="match status" value="1"/>
</dbReference>
<dbReference type="InterPro" id="IPR006533">
    <property type="entry name" value="T6SS_Vgr_RhsGE"/>
</dbReference>
<reference evidence="2 3" key="1">
    <citation type="submission" date="2016-09" db="EMBL/GenBank/DDBJ databases">
        <authorList>
            <person name="Reverchon S."/>
            <person name="Nasser W."/>
            <person name="Leonard S."/>
            <person name="Brochier C."/>
            <person name="Duprey A."/>
        </authorList>
    </citation>
    <scope>NUCLEOTIDE SEQUENCE [LARGE SCALE GENOMIC DNA]</scope>
    <source>
        <strain evidence="2 3">174/2</strain>
    </source>
</reference>